<proteinExistence type="predicted"/>
<sequence length="111" mass="13385">MNVSILDKINNLSFDLQHDDELTKEQWDKVEQIYKLSLPVQLNKMQQQLLDDLKYVYSWQHSHTWDLFYYLVDKNTSMFDEETINNFMSMSEEESLAVQIIFSQWVLSPKE</sequence>
<protein>
    <submittedName>
        <fullName evidence="1">Uncharacterized protein</fullName>
    </submittedName>
</protein>
<accession>A0ABD4ZXR5</accession>
<name>A0ABD4ZXR5_ENTGA</name>
<dbReference type="RefSeq" id="WP_103301251.1">
    <property type="nucleotide sequence ID" value="NZ_JACBYD010000053.1"/>
</dbReference>
<comment type="caution">
    <text evidence="1">The sequence shown here is derived from an EMBL/GenBank/DDBJ whole genome shotgun (WGS) entry which is preliminary data.</text>
</comment>
<reference evidence="1 2" key="1">
    <citation type="submission" date="2023-06" db="EMBL/GenBank/DDBJ databases">
        <title>Acute promotion of culturable opportunistic pathogens and persistent increase of antibiotic resistance following antibiotic exposure in mouse gut microbiota.</title>
        <authorList>
            <person name="Li L."/>
            <person name="Wang B."/>
            <person name="Sun Y."/>
            <person name="Wang M."/>
            <person name="Xu H."/>
        </authorList>
    </citation>
    <scope>NUCLEOTIDE SEQUENCE [LARGE SCALE GENOMIC DNA]</scope>
    <source>
        <strain evidence="1 2">CRI2_2</strain>
    </source>
</reference>
<evidence type="ECO:0000313" key="2">
    <source>
        <dbReference type="Proteomes" id="UP001241571"/>
    </source>
</evidence>
<gene>
    <name evidence="1" type="ORF">QRX88_17745</name>
</gene>
<organism evidence="1 2">
    <name type="scientific">Enterococcus gallinarum</name>
    <dbReference type="NCBI Taxonomy" id="1353"/>
    <lineage>
        <taxon>Bacteria</taxon>
        <taxon>Bacillati</taxon>
        <taxon>Bacillota</taxon>
        <taxon>Bacilli</taxon>
        <taxon>Lactobacillales</taxon>
        <taxon>Enterococcaceae</taxon>
        <taxon>Enterococcus</taxon>
    </lineage>
</organism>
<dbReference type="Proteomes" id="UP001241571">
    <property type="component" value="Unassembled WGS sequence"/>
</dbReference>
<dbReference type="AlphaFoldDB" id="A0ABD4ZXR5"/>
<dbReference type="EMBL" id="JASUBT010000022">
    <property type="protein sequence ID" value="MDL4937548.1"/>
    <property type="molecule type" value="Genomic_DNA"/>
</dbReference>
<evidence type="ECO:0000313" key="1">
    <source>
        <dbReference type="EMBL" id="MDL4937548.1"/>
    </source>
</evidence>